<sequence length="1078" mass="120373">MVNSFRRILCVLLSIFLLLPALNISAQTAEEKETLMRVSDSTTVVTGEGKKMELSPGAQFYGERNEDGSFRVEFNGDYFELSANEAEEEVLNEEQPAFVDEAALSQQLFPEGTVLSLMEGEQAITLLSDMMLSVNEEQTHAVIGNSSYLLEVPENTDPDPAMEESEQEVEESEPAIKESEQEIEESEPAIEEEEQETTAPAEPAYSFSEHKTFSTVSEHLSFYKKTKEGELVKQGELMPGVSYQLIREYGNWLEFQYGEQKAFVWKAAVEPVSQKELDELKAPEGQGTSFSINEDVTVYEQSAKSLTPIAHLLKGTKGEYHSVQGEWLEVHFAGRQGLIKKEAVDVASITAAAEPSSDYIKILLTNTSFYSNEGGSLTKLGQLQKGETYRKIRELGNWYEVSVGGKNAFILKEAAEPSQPGSVPYISDPDLQDLELISNATAYDNSTGSLVDIGFLLKGQKLNYISKAGNWYVIELLGRKAYIHGSAVTLDFNPLVNYFEVNQENVAVVVNNGGTLETRGYVEKGERYKRIGDAGNWHIIDVAGTKMYVWKKATLPVGAPANISDQASGSRTLTLELDATVYDNSTGGLVPISMLQKNQSYNYISKAGNWYKVIVAGRTGYIHKDAVKLEFEEEDDYFEVVQDNVSVVKNQGGKLIDVGRLVKGQVYKRIKDYGNWHLVDFGKVQGFVWEDATSPFRGSELPTLSGNGPESVYFTAKEDLGVYDNSSGELVNIGEIKAGSQFGVISQMGNWYEINFSGRKAYIYSPATELNASRVVNARERVYTYEEMVNDLQEIARMYPSFTQLTTIGKSVDGRDIYAIKLGKGSKEVLVDASTHAREHMTTNIVMTMLDNYAYSYATNQYFEGMNVPKILNETSIWFVPMVNPDGVTLVQKGHTSAKNPQEVLRMNNLSTNFTSWKANIRGVDINRQFPADWDNITNNSGRPSNKNYKGKAPLTEPEAQAVANFILSRDFKAFASYHSSGEILYWHFNQTNHYARDYALARKIGNITGYSLVSPLYDSSGSGASQDWFIRQVGKPGFTVEISPYVVEREVPLYYYDRIWNQNKIIGLVVADEAKYY</sequence>
<dbReference type="PROSITE" id="PS52035">
    <property type="entry name" value="PEPTIDASE_M14"/>
    <property type="match status" value="1"/>
</dbReference>
<dbReference type="Pfam" id="PF00246">
    <property type="entry name" value="Peptidase_M14"/>
    <property type="match status" value="1"/>
</dbReference>
<dbReference type="SMART" id="SM00631">
    <property type="entry name" value="Zn_pept"/>
    <property type="match status" value="1"/>
</dbReference>
<keyword evidence="5" id="KW-0378">Hydrolase</keyword>
<feature type="compositionally biased region" description="Acidic residues" evidence="9">
    <location>
        <begin position="154"/>
        <end position="173"/>
    </location>
</feature>
<name>A0A5D4MBY4_9BACI</name>
<dbReference type="EMBL" id="VTEG01000008">
    <property type="protein sequence ID" value="TYR98947.1"/>
    <property type="molecule type" value="Genomic_DNA"/>
</dbReference>
<dbReference type="GO" id="GO:0006508">
    <property type="term" value="P:proteolysis"/>
    <property type="evidence" value="ECO:0007669"/>
    <property type="project" value="UniProtKB-KW"/>
</dbReference>
<evidence type="ECO:0000256" key="3">
    <source>
        <dbReference type="ARBA" id="ARBA00022670"/>
    </source>
</evidence>
<feature type="signal peptide" evidence="10">
    <location>
        <begin position="1"/>
        <end position="26"/>
    </location>
</feature>
<evidence type="ECO:0000256" key="5">
    <source>
        <dbReference type="ARBA" id="ARBA00022801"/>
    </source>
</evidence>
<feature type="region of interest" description="Disordered" evidence="9">
    <location>
        <begin position="145"/>
        <end position="209"/>
    </location>
</feature>
<dbReference type="InterPro" id="IPR000834">
    <property type="entry name" value="Peptidase_M14"/>
</dbReference>
<dbReference type="Gene3D" id="3.40.630.10">
    <property type="entry name" value="Zn peptidases"/>
    <property type="match status" value="1"/>
</dbReference>
<keyword evidence="7" id="KW-0482">Metalloprotease</keyword>
<comment type="cofactor">
    <cofactor evidence="1">
        <name>Zn(2+)</name>
        <dbReference type="ChEBI" id="CHEBI:29105"/>
    </cofactor>
</comment>
<dbReference type="PROSITE" id="PS00132">
    <property type="entry name" value="CARBOXYPEPT_ZN_1"/>
    <property type="match status" value="1"/>
</dbReference>
<dbReference type="GO" id="GO:0004181">
    <property type="term" value="F:metallocarboxypeptidase activity"/>
    <property type="evidence" value="ECO:0007669"/>
    <property type="project" value="InterPro"/>
</dbReference>
<keyword evidence="6" id="KW-0862">Zinc</keyword>
<evidence type="ECO:0000256" key="6">
    <source>
        <dbReference type="ARBA" id="ARBA00022833"/>
    </source>
</evidence>
<keyword evidence="3" id="KW-0645">Protease</keyword>
<keyword evidence="4" id="KW-0479">Metal-binding</keyword>
<dbReference type="GO" id="GO:0008270">
    <property type="term" value="F:zinc ion binding"/>
    <property type="evidence" value="ECO:0007669"/>
    <property type="project" value="InterPro"/>
</dbReference>
<proteinExistence type="inferred from homology"/>
<feature type="active site" description="Proton donor/acceptor" evidence="8">
    <location>
        <position position="1042"/>
    </location>
</feature>
<keyword evidence="10" id="KW-0732">Signal</keyword>
<dbReference type="Gene3D" id="2.30.30.40">
    <property type="entry name" value="SH3 Domains"/>
    <property type="match status" value="1"/>
</dbReference>
<dbReference type="Proteomes" id="UP000325182">
    <property type="component" value="Unassembled WGS sequence"/>
</dbReference>
<dbReference type="InterPro" id="IPR057246">
    <property type="entry name" value="CARBOXYPEPT_ZN_1"/>
</dbReference>
<evidence type="ECO:0000256" key="7">
    <source>
        <dbReference type="ARBA" id="ARBA00023049"/>
    </source>
</evidence>
<evidence type="ECO:0000313" key="13">
    <source>
        <dbReference type="Proteomes" id="UP000325182"/>
    </source>
</evidence>
<feature type="chain" id="PRO_5038641315" description="Peptidase M14 domain-containing protein" evidence="10">
    <location>
        <begin position="27"/>
        <end position="1078"/>
    </location>
</feature>
<evidence type="ECO:0000256" key="8">
    <source>
        <dbReference type="PROSITE-ProRule" id="PRU01379"/>
    </source>
</evidence>
<evidence type="ECO:0000256" key="9">
    <source>
        <dbReference type="SAM" id="MobiDB-lite"/>
    </source>
</evidence>
<dbReference type="AlphaFoldDB" id="A0A5D4MBY4"/>
<dbReference type="GO" id="GO:0005615">
    <property type="term" value="C:extracellular space"/>
    <property type="evidence" value="ECO:0007669"/>
    <property type="project" value="TreeGrafter"/>
</dbReference>
<comment type="similarity">
    <text evidence="2 8">Belongs to the peptidase M14 family.</text>
</comment>
<gene>
    <name evidence="12" type="ORF">FZC84_13060</name>
</gene>
<dbReference type="InterPro" id="IPR003646">
    <property type="entry name" value="SH3-like_bac-type"/>
</dbReference>
<evidence type="ECO:0000256" key="4">
    <source>
        <dbReference type="ARBA" id="ARBA00022723"/>
    </source>
</evidence>
<evidence type="ECO:0000256" key="1">
    <source>
        <dbReference type="ARBA" id="ARBA00001947"/>
    </source>
</evidence>
<evidence type="ECO:0000259" key="11">
    <source>
        <dbReference type="PROSITE" id="PS52035"/>
    </source>
</evidence>
<evidence type="ECO:0000313" key="12">
    <source>
        <dbReference type="EMBL" id="TYR98947.1"/>
    </source>
</evidence>
<dbReference type="PANTHER" id="PTHR11705">
    <property type="entry name" value="PROTEASE FAMILY M14 CARBOXYPEPTIDASE A,B"/>
    <property type="match status" value="1"/>
</dbReference>
<evidence type="ECO:0000256" key="2">
    <source>
        <dbReference type="ARBA" id="ARBA00005988"/>
    </source>
</evidence>
<feature type="compositionally biased region" description="Acidic residues" evidence="9">
    <location>
        <begin position="181"/>
        <end position="196"/>
    </location>
</feature>
<accession>A0A5D4MBY4</accession>
<dbReference type="PANTHER" id="PTHR11705:SF143">
    <property type="entry name" value="SLL0236 PROTEIN"/>
    <property type="match status" value="1"/>
</dbReference>
<organism evidence="12 13">
    <name type="scientific">Rossellomorea vietnamensis</name>
    <dbReference type="NCBI Taxonomy" id="218284"/>
    <lineage>
        <taxon>Bacteria</taxon>
        <taxon>Bacillati</taxon>
        <taxon>Bacillota</taxon>
        <taxon>Bacilli</taxon>
        <taxon>Bacillales</taxon>
        <taxon>Bacillaceae</taxon>
        <taxon>Rossellomorea</taxon>
    </lineage>
</organism>
<protein>
    <recommendedName>
        <fullName evidence="11">Peptidase M14 domain-containing protein</fullName>
    </recommendedName>
</protein>
<comment type="caution">
    <text evidence="12">The sequence shown here is derived from an EMBL/GenBank/DDBJ whole genome shotgun (WGS) entry which is preliminary data.</text>
</comment>
<reference evidence="12 13" key="1">
    <citation type="submission" date="2019-08" db="EMBL/GenBank/DDBJ databases">
        <title>Bacillus genomes from the desert of Cuatro Cienegas, Coahuila.</title>
        <authorList>
            <person name="Olmedo-Alvarez G."/>
        </authorList>
    </citation>
    <scope>NUCLEOTIDE SEQUENCE [LARGE SCALE GENOMIC DNA]</scope>
    <source>
        <strain evidence="12 13">CH128b_4D</strain>
    </source>
</reference>
<dbReference type="PRINTS" id="PR00765">
    <property type="entry name" value="CRBOXYPTASEA"/>
</dbReference>
<dbReference type="RefSeq" id="WP_148954181.1">
    <property type="nucleotide sequence ID" value="NZ_VTEG01000008.1"/>
</dbReference>
<dbReference type="SMART" id="SM00287">
    <property type="entry name" value="SH3b"/>
    <property type="match status" value="5"/>
</dbReference>
<evidence type="ECO:0000256" key="10">
    <source>
        <dbReference type="SAM" id="SignalP"/>
    </source>
</evidence>
<dbReference type="SUPFAM" id="SSF53187">
    <property type="entry name" value="Zn-dependent exopeptidases"/>
    <property type="match status" value="1"/>
</dbReference>
<feature type="domain" description="Peptidase M14" evidence="11">
    <location>
        <begin position="781"/>
        <end position="1075"/>
    </location>
</feature>